<name>X1RBZ3_9ZZZZ</name>
<gene>
    <name evidence="1" type="ORF">S12H4_01045</name>
</gene>
<comment type="caution">
    <text evidence="1">The sequence shown here is derived from an EMBL/GenBank/DDBJ whole genome shotgun (WGS) entry which is preliminary data.</text>
</comment>
<proteinExistence type="predicted"/>
<dbReference type="AlphaFoldDB" id="X1RBZ3"/>
<dbReference type="EMBL" id="BARW01000183">
    <property type="protein sequence ID" value="GAI60670.1"/>
    <property type="molecule type" value="Genomic_DNA"/>
</dbReference>
<reference evidence="1" key="1">
    <citation type="journal article" date="2014" name="Front. Microbiol.">
        <title>High frequency of phylogenetically diverse reductive dehalogenase-homologous genes in deep subseafloor sedimentary metagenomes.</title>
        <authorList>
            <person name="Kawai M."/>
            <person name="Futagami T."/>
            <person name="Toyoda A."/>
            <person name="Takaki Y."/>
            <person name="Nishi S."/>
            <person name="Hori S."/>
            <person name="Arai W."/>
            <person name="Tsubouchi T."/>
            <person name="Morono Y."/>
            <person name="Uchiyama I."/>
            <person name="Ito T."/>
            <person name="Fujiyama A."/>
            <person name="Inagaki F."/>
            <person name="Takami H."/>
        </authorList>
    </citation>
    <scope>NUCLEOTIDE SEQUENCE</scope>
    <source>
        <strain evidence="1">Expedition CK06-06</strain>
    </source>
</reference>
<evidence type="ECO:0008006" key="2">
    <source>
        <dbReference type="Google" id="ProtNLM"/>
    </source>
</evidence>
<evidence type="ECO:0000313" key="1">
    <source>
        <dbReference type="EMBL" id="GAI60670.1"/>
    </source>
</evidence>
<protein>
    <recommendedName>
        <fullName evidence="2">CARDB domain-containing protein</fullName>
    </recommendedName>
</protein>
<organism evidence="1">
    <name type="scientific">marine sediment metagenome</name>
    <dbReference type="NCBI Taxonomy" id="412755"/>
    <lineage>
        <taxon>unclassified sequences</taxon>
        <taxon>metagenomes</taxon>
        <taxon>ecological metagenomes</taxon>
    </lineage>
</organism>
<sequence length="250" mass="27703">MGKYTDIIDIVAPSSAAPGETVPVTVRVKNTHTYGFRISVAVTYVPDGLRPVRFIGPEDHYVVAGATESWSGSFTMPSNNVTIWAYSSYWGEDQLWHLDDEMSKKVSLAEVLKGTISKKQLEHDGTYATIPVSNIPQDRRGLVHIWGRNDMSSAQRMGINWVVKDPDGYTVEEHSEWEMWPYTGAGGEHHFIGGRFDLDKPGTWTIMVGLFISPEGSIAVDAYGGVLCTIKAAVPEPEFRGFAVTEYVTR</sequence>
<accession>X1RBZ3</accession>